<name>A0ABM7Q894_9GAMM</name>
<sequence length="111" mass="11888">MRHELTARKHIGKTLLCGYVICAIYPLIVVGYSSLALVPLGVCVATLVLLKKPTSRKALAVSAIISLSCGYAVRKRSYEGTGMTPGAFLGLLLIGAVALGVTFYVFEQERE</sequence>
<accession>A0ABM7Q894</accession>
<dbReference type="Proteomes" id="UP000681317">
    <property type="component" value="Chromosome"/>
</dbReference>
<reference evidence="2 3" key="1">
    <citation type="submission" date="2021-03" db="EMBL/GenBank/DDBJ databases">
        <title>Complete Genome Sequences of Two Lysobacter Strains Isolated from Sea Water (Lysobacter caseinilyticus) and Soil (Lysobacter helvus) in South Korea.</title>
        <authorList>
            <person name="Watanabe Y."/>
            <person name="Arakawa K."/>
        </authorList>
    </citation>
    <scope>NUCLEOTIDE SEQUENCE [LARGE SCALE GENOMIC DNA]</scope>
    <source>
        <strain evidence="2 3">KVB24</strain>
    </source>
</reference>
<keyword evidence="1" id="KW-1133">Transmembrane helix</keyword>
<keyword evidence="1" id="KW-0812">Transmembrane</keyword>
<evidence type="ECO:0000256" key="1">
    <source>
        <dbReference type="SAM" id="Phobius"/>
    </source>
</evidence>
<evidence type="ECO:0000313" key="2">
    <source>
        <dbReference type="EMBL" id="BCT93652.1"/>
    </source>
</evidence>
<dbReference type="RefSeq" id="WP_213434569.1">
    <property type="nucleotide sequence ID" value="NZ_AP024545.1"/>
</dbReference>
<feature type="transmembrane region" description="Helical" evidence="1">
    <location>
        <begin position="86"/>
        <end position="106"/>
    </location>
</feature>
<keyword evidence="3" id="KW-1185">Reference proteome</keyword>
<organism evidence="2 3">
    <name type="scientific">Noviluteimonas caseinilytica</name>
    <dbReference type="NCBI Taxonomy" id="2675101"/>
    <lineage>
        <taxon>Bacteria</taxon>
        <taxon>Pseudomonadati</taxon>
        <taxon>Pseudomonadota</taxon>
        <taxon>Gammaproteobacteria</taxon>
        <taxon>Lysobacterales</taxon>
        <taxon>Lysobacteraceae</taxon>
        <taxon>Noviluteimonas</taxon>
    </lineage>
</organism>
<proteinExistence type="predicted"/>
<dbReference type="EMBL" id="AP024545">
    <property type="protein sequence ID" value="BCT93652.1"/>
    <property type="molecule type" value="Genomic_DNA"/>
</dbReference>
<evidence type="ECO:0000313" key="3">
    <source>
        <dbReference type="Proteomes" id="UP000681317"/>
    </source>
</evidence>
<gene>
    <name evidence="2" type="ORF">LYSCAS_26760</name>
</gene>
<protein>
    <submittedName>
        <fullName evidence="2">Uncharacterized protein</fullName>
    </submittedName>
</protein>
<keyword evidence="1" id="KW-0472">Membrane</keyword>